<protein>
    <recommendedName>
        <fullName evidence="5">DUF485 domain-containing protein</fullName>
    </recommendedName>
</protein>
<gene>
    <name evidence="3" type="ORF">SRB5_23960</name>
</gene>
<evidence type="ECO:0000256" key="2">
    <source>
        <dbReference type="SAM" id="Phobius"/>
    </source>
</evidence>
<evidence type="ECO:0000313" key="4">
    <source>
        <dbReference type="Proteomes" id="UP000466345"/>
    </source>
</evidence>
<dbReference type="Pfam" id="PF04341">
    <property type="entry name" value="DUF485"/>
    <property type="match status" value="1"/>
</dbReference>
<dbReference type="EMBL" id="WEGJ01000006">
    <property type="protein sequence ID" value="MQY12263.1"/>
    <property type="molecule type" value="Genomic_DNA"/>
</dbReference>
<evidence type="ECO:0000256" key="1">
    <source>
        <dbReference type="SAM" id="MobiDB-lite"/>
    </source>
</evidence>
<keyword evidence="2" id="KW-0812">Transmembrane</keyword>
<evidence type="ECO:0000313" key="3">
    <source>
        <dbReference type="EMBL" id="MQY12263.1"/>
    </source>
</evidence>
<comment type="caution">
    <text evidence="3">The sequence shown here is derived from an EMBL/GenBank/DDBJ whole genome shotgun (WGS) entry which is preliminary data.</text>
</comment>
<feature type="transmembrane region" description="Helical" evidence="2">
    <location>
        <begin position="44"/>
        <end position="66"/>
    </location>
</feature>
<accession>A0A7K0CFV8</accession>
<dbReference type="PANTHER" id="PTHR38441">
    <property type="entry name" value="INTEGRAL MEMBRANE PROTEIN-RELATED"/>
    <property type="match status" value="1"/>
</dbReference>
<feature type="transmembrane region" description="Helical" evidence="2">
    <location>
        <begin position="78"/>
        <end position="100"/>
    </location>
</feature>
<dbReference type="InterPro" id="IPR007436">
    <property type="entry name" value="DUF485"/>
</dbReference>
<keyword evidence="4" id="KW-1185">Reference proteome</keyword>
<sequence length="122" mass="13524">MNTAPPQPGSAAPAAIPRQPGPGRYREVQRSPEFARLRHAQRSFAFPLTLAFTGWYLLYVLLSNYAGGLMARELTGHVNVAFALGLAQFLTTFLIAWWYARYAAARLDPRAEEIRGRMEGGA</sequence>
<keyword evidence="2" id="KW-0472">Membrane</keyword>
<evidence type="ECO:0008006" key="5">
    <source>
        <dbReference type="Google" id="ProtNLM"/>
    </source>
</evidence>
<name>A0A7K0CFV8_9ACTN</name>
<feature type="region of interest" description="Disordered" evidence="1">
    <location>
        <begin position="1"/>
        <end position="27"/>
    </location>
</feature>
<proteinExistence type="predicted"/>
<dbReference type="AlphaFoldDB" id="A0A7K0CFV8"/>
<organism evidence="3 4">
    <name type="scientific">Streptomyces smaragdinus</name>
    <dbReference type="NCBI Taxonomy" id="2585196"/>
    <lineage>
        <taxon>Bacteria</taxon>
        <taxon>Bacillati</taxon>
        <taxon>Actinomycetota</taxon>
        <taxon>Actinomycetes</taxon>
        <taxon>Kitasatosporales</taxon>
        <taxon>Streptomycetaceae</taxon>
        <taxon>Streptomyces</taxon>
    </lineage>
</organism>
<reference evidence="3 4" key="1">
    <citation type="submission" date="2019-10" db="EMBL/GenBank/DDBJ databases">
        <title>Streptomyces smaragdinus sp. nov. and Streptomyces fabii sp. nov., isolated from the gut of fungus growing-termite Macrotermes natalensis.</title>
        <authorList>
            <person name="Schwitalla J."/>
            <person name="Benndorf R."/>
            <person name="Martin K."/>
            <person name="De Beer W."/>
            <person name="Kaster A.-K."/>
            <person name="Vollmers J."/>
            <person name="Poulsen M."/>
            <person name="Beemelmanns C."/>
        </authorList>
    </citation>
    <scope>NUCLEOTIDE SEQUENCE [LARGE SCALE GENOMIC DNA]</scope>
    <source>
        <strain evidence="3 4">RB5</strain>
    </source>
</reference>
<keyword evidence="2" id="KW-1133">Transmembrane helix</keyword>
<dbReference type="Proteomes" id="UP000466345">
    <property type="component" value="Unassembled WGS sequence"/>
</dbReference>
<dbReference type="PANTHER" id="PTHR38441:SF1">
    <property type="entry name" value="MEMBRANE PROTEIN"/>
    <property type="match status" value="1"/>
</dbReference>
<dbReference type="RefSeq" id="WP_407703908.1">
    <property type="nucleotide sequence ID" value="NZ_WEGJ01000006.1"/>
</dbReference>